<comment type="caution">
    <text evidence="1">The sequence shown here is derived from an EMBL/GenBank/DDBJ whole genome shotgun (WGS) entry which is preliminary data.</text>
</comment>
<dbReference type="Proteomes" id="UP001157502">
    <property type="component" value="Chromosome 37"/>
</dbReference>
<keyword evidence="2" id="KW-1185">Reference proteome</keyword>
<organism evidence="1 2">
    <name type="scientific">Dallia pectoralis</name>
    <name type="common">Alaska blackfish</name>
    <dbReference type="NCBI Taxonomy" id="75939"/>
    <lineage>
        <taxon>Eukaryota</taxon>
        <taxon>Metazoa</taxon>
        <taxon>Chordata</taxon>
        <taxon>Craniata</taxon>
        <taxon>Vertebrata</taxon>
        <taxon>Euteleostomi</taxon>
        <taxon>Actinopterygii</taxon>
        <taxon>Neopterygii</taxon>
        <taxon>Teleostei</taxon>
        <taxon>Protacanthopterygii</taxon>
        <taxon>Esociformes</taxon>
        <taxon>Umbridae</taxon>
        <taxon>Dallia</taxon>
    </lineage>
</organism>
<name>A0ACC2EZP6_DALPE</name>
<dbReference type="EMBL" id="CM055764">
    <property type="protein sequence ID" value="KAJ7984593.1"/>
    <property type="molecule type" value="Genomic_DNA"/>
</dbReference>
<sequence>MVFPFGVDHGDNDPFYDENYLAHAYAPGPGIGGDVHFNDNVHFTSTRGTNLFIVAAHEIGHALGLAHSHNVGALMYRSYSETDLRTFSLNRDDVHGIQSIYGPNPNVKPKPGKPDPTPPSTPDVCDPALVLDAVTTMRGEKMFFKGRFFWRSQSQSQPEQHPIKSFWPDLPDNIDAAYESALSDRLFIFKGLKVWAVSGHDLVPGYPKYLKDMGLLGIVKKVNAALYDEDSGKTLFFVGDKYYSYDENKKRMDKGFPKRVDKGFPGMTSKVTAAFQVHGFTYLFSGSAVFEYSFSTGRLFRVIGNNYFLPC</sequence>
<gene>
    <name evidence="1" type="ORF">DPEC_G00356390</name>
</gene>
<evidence type="ECO:0000313" key="2">
    <source>
        <dbReference type="Proteomes" id="UP001157502"/>
    </source>
</evidence>
<accession>A0ACC2EZP6</accession>
<protein>
    <submittedName>
        <fullName evidence="1">Uncharacterized protein</fullName>
    </submittedName>
</protein>
<proteinExistence type="predicted"/>
<evidence type="ECO:0000313" key="1">
    <source>
        <dbReference type="EMBL" id="KAJ7984593.1"/>
    </source>
</evidence>
<reference evidence="1" key="1">
    <citation type="submission" date="2021-05" db="EMBL/GenBank/DDBJ databases">
        <authorList>
            <person name="Pan Q."/>
            <person name="Jouanno E."/>
            <person name="Zahm M."/>
            <person name="Klopp C."/>
            <person name="Cabau C."/>
            <person name="Louis A."/>
            <person name="Berthelot C."/>
            <person name="Parey E."/>
            <person name="Roest Crollius H."/>
            <person name="Montfort J."/>
            <person name="Robinson-Rechavi M."/>
            <person name="Bouchez O."/>
            <person name="Lampietro C."/>
            <person name="Lopez Roques C."/>
            <person name="Donnadieu C."/>
            <person name="Postlethwait J."/>
            <person name="Bobe J."/>
            <person name="Dillon D."/>
            <person name="Chandos A."/>
            <person name="von Hippel F."/>
            <person name="Guiguen Y."/>
        </authorList>
    </citation>
    <scope>NUCLEOTIDE SEQUENCE</scope>
    <source>
        <strain evidence="1">YG-Jan2019</strain>
    </source>
</reference>